<dbReference type="EMBL" id="ASPP01002756">
    <property type="protein sequence ID" value="ETO34223.1"/>
    <property type="molecule type" value="Genomic_DNA"/>
</dbReference>
<proteinExistence type="predicted"/>
<keyword evidence="1" id="KW-0040">ANK repeat</keyword>
<keyword evidence="3" id="KW-1185">Reference proteome</keyword>
<gene>
    <name evidence="2" type="ORF">RFI_02871</name>
</gene>
<comment type="caution">
    <text evidence="2">The sequence shown here is derived from an EMBL/GenBank/DDBJ whole genome shotgun (WGS) entry which is preliminary data.</text>
</comment>
<reference evidence="2 3" key="1">
    <citation type="journal article" date="2013" name="Curr. Biol.">
        <title>The Genome of the Foraminiferan Reticulomyxa filosa.</title>
        <authorList>
            <person name="Glockner G."/>
            <person name="Hulsmann N."/>
            <person name="Schleicher M."/>
            <person name="Noegel A.A."/>
            <person name="Eichinger L."/>
            <person name="Gallinger C."/>
            <person name="Pawlowski J."/>
            <person name="Sierra R."/>
            <person name="Euteneuer U."/>
            <person name="Pillet L."/>
            <person name="Moustafa A."/>
            <person name="Platzer M."/>
            <person name="Groth M."/>
            <person name="Szafranski K."/>
            <person name="Schliwa M."/>
        </authorList>
    </citation>
    <scope>NUCLEOTIDE SEQUENCE [LARGE SCALE GENOMIC DNA]</scope>
</reference>
<dbReference type="OrthoDB" id="194358at2759"/>
<sequence>MMKLKKSGDLSKFKLVLQNYPDIDINDSRNEHQQTPLHLAINNQHWNIACYCIEQGAYIDISEGAVSSPILRTPFENVMELIIKHRNNKEYVGAMGICKVILKQRTIYPMKRIEYAIVY</sequence>
<organism evidence="2 3">
    <name type="scientific">Reticulomyxa filosa</name>
    <dbReference type="NCBI Taxonomy" id="46433"/>
    <lineage>
        <taxon>Eukaryota</taxon>
        <taxon>Sar</taxon>
        <taxon>Rhizaria</taxon>
        <taxon>Retaria</taxon>
        <taxon>Foraminifera</taxon>
        <taxon>Monothalamids</taxon>
        <taxon>Reticulomyxidae</taxon>
        <taxon>Reticulomyxa</taxon>
    </lineage>
</organism>
<feature type="non-terminal residue" evidence="2">
    <location>
        <position position="119"/>
    </location>
</feature>
<dbReference type="SUPFAM" id="SSF48403">
    <property type="entry name" value="Ankyrin repeat"/>
    <property type="match status" value="1"/>
</dbReference>
<accession>X6P7Y2</accession>
<evidence type="ECO:0000313" key="2">
    <source>
        <dbReference type="EMBL" id="ETO34223.1"/>
    </source>
</evidence>
<protein>
    <submittedName>
        <fullName evidence="2">Uncharacterized protein</fullName>
    </submittedName>
</protein>
<dbReference type="InterPro" id="IPR002110">
    <property type="entry name" value="Ankyrin_rpt"/>
</dbReference>
<dbReference type="AlphaFoldDB" id="X6P7Y2"/>
<evidence type="ECO:0000313" key="3">
    <source>
        <dbReference type="Proteomes" id="UP000023152"/>
    </source>
</evidence>
<dbReference type="Pfam" id="PF00023">
    <property type="entry name" value="Ank"/>
    <property type="match status" value="1"/>
</dbReference>
<dbReference type="Gene3D" id="1.25.40.20">
    <property type="entry name" value="Ankyrin repeat-containing domain"/>
    <property type="match status" value="1"/>
</dbReference>
<evidence type="ECO:0000256" key="1">
    <source>
        <dbReference type="PROSITE-ProRule" id="PRU00023"/>
    </source>
</evidence>
<dbReference type="Proteomes" id="UP000023152">
    <property type="component" value="Unassembled WGS sequence"/>
</dbReference>
<dbReference type="PROSITE" id="PS50088">
    <property type="entry name" value="ANK_REPEAT"/>
    <property type="match status" value="1"/>
</dbReference>
<dbReference type="InterPro" id="IPR036770">
    <property type="entry name" value="Ankyrin_rpt-contain_sf"/>
</dbReference>
<feature type="repeat" description="ANK" evidence="1">
    <location>
        <begin position="32"/>
        <end position="64"/>
    </location>
</feature>
<name>X6P7Y2_RETFI</name>